<name>A0A653DYN5_9PSED</name>
<feature type="region of interest" description="Disordered" evidence="1">
    <location>
        <begin position="1"/>
        <end position="37"/>
    </location>
</feature>
<reference evidence="2" key="1">
    <citation type="submission" date="2019-02" db="EMBL/GenBank/DDBJ databases">
        <authorList>
            <consortium name="Genoscope - CEA"/>
            <person name="William W."/>
        </authorList>
    </citation>
    <scope>NUCLEOTIDE SEQUENCE [LARGE SCALE GENOMIC DNA]</scope>
    <source>
        <strain evidence="2">YSy11</strain>
    </source>
</reference>
<dbReference type="AlphaFoldDB" id="A0A653DYN5"/>
<proteinExistence type="predicted"/>
<accession>A0A653DYN5</accession>
<evidence type="ECO:0000256" key="1">
    <source>
        <dbReference type="SAM" id="MobiDB-lite"/>
    </source>
</evidence>
<dbReference type="EMBL" id="LR215729">
    <property type="protein sequence ID" value="VEV95421.1"/>
    <property type="molecule type" value="Genomic_DNA"/>
</dbReference>
<organism evidence="2">
    <name type="scientific">Pseudomonas marincola</name>
    <dbReference type="NCBI Taxonomy" id="437900"/>
    <lineage>
        <taxon>Bacteria</taxon>
        <taxon>Pseudomonadati</taxon>
        <taxon>Pseudomonadota</taxon>
        <taxon>Gammaproteobacteria</taxon>
        <taxon>Pseudomonadales</taxon>
        <taxon>Pseudomonadaceae</taxon>
        <taxon>Pseudomonas</taxon>
    </lineage>
</organism>
<feature type="compositionally biased region" description="Polar residues" evidence="1">
    <location>
        <begin position="8"/>
        <end position="31"/>
    </location>
</feature>
<evidence type="ECO:0000313" key="2">
    <source>
        <dbReference type="EMBL" id="VEV95421.1"/>
    </source>
</evidence>
<sequence length="103" mass="11092">MVIRPHASSVSRPNVHSRASTGRLSKNSGLPLSQPPMPCQTVVQNVVLLKTSNHTETNKICMGRLKLIFQAKEDELAVLSVVGLVTSSPAAEPRMKPAYGARC</sequence>
<protein>
    <submittedName>
        <fullName evidence="2">Uncharacterized protein</fullName>
    </submittedName>
</protein>
<gene>
    <name evidence="2" type="ORF">PMYSY11_0374</name>
</gene>